<gene>
    <name evidence="1" type="ORF">K503DRAFT_689488</name>
</gene>
<dbReference type="OrthoDB" id="429813at2759"/>
<sequence>AILDVAFAEEEPPIAVNIVHPRPVAWTALMHPIADAIFQRKITGVLLPLIPFSEWLEKLELSAENTSIENLKRIPAIKLIDFIRHIAQSDIGGTPEAGGIPFATGVAQRVSPTMKELEPLSAADATQWVNYWAAVGMFQ</sequence>
<dbReference type="EMBL" id="KV448247">
    <property type="protein sequence ID" value="OAX39503.1"/>
    <property type="molecule type" value="Genomic_DNA"/>
</dbReference>
<evidence type="ECO:0000313" key="1">
    <source>
        <dbReference type="EMBL" id="OAX39503.1"/>
    </source>
</evidence>
<organism evidence="1 2">
    <name type="scientific">Rhizopogon vinicolor AM-OR11-026</name>
    <dbReference type="NCBI Taxonomy" id="1314800"/>
    <lineage>
        <taxon>Eukaryota</taxon>
        <taxon>Fungi</taxon>
        <taxon>Dikarya</taxon>
        <taxon>Basidiomycota</taxon>
        <taxon>Agaricomycotina</taxon>
        <taxon>Agaricomycetes</taxon>
        <taxon>Agaricomycetidae</taxon>
        <taxon>Boletales</taxon>
        <taxon>Suillineae</taxon>
        <taxon>Rhizopogonaceae</taxon>
        <taxon>Rhizopogon</taxon>
    </lineage>
</organism>
<dbReference type="STRING" id="1314800.A0A1B7N3S1"/>
<keyword evidence="2" id="KW-1185">Reference proteome</keyword>
<protein>
    <submittedName>
        <fullName evidence="1">Uncharacterized protein</fullName>
    </submittedName>
</protein>
<name>A0A1B7N3S1_9AGAM</name>
<reference evidence="1 2" key="1">
    <citation type="submission" date="2016-06" db="EMBL/GenBank/DDBJ databases">
        <title>Comparative genomics of the ectomycorrhizal sister species Rhizopogon vinicolor and Rhizopogon vesiculosus (Basidiomycota: Boletales) reveals a divergence of the mating type B locus.</title>
        <authorList>
            <consortium name="DOE Joint Genome Institute"/>
            <person name="Mujic A.B."/>
            <person name="Kuo A."/>
            <person name="Tritt A."/>
            <person name="Lipzen A."/>
            <person name="Chen C."/>
            <person name="Johnson J."/>
            <person name="Sharma A."/>
            <person name="Barry K."/>
            <person name="Grigoriev I.V."/>
            <person name="Spatafora J.W."/>
        </authorList>
    </citation>
    <scope>NUCLEOTIDE SEQUENCE [LARGE SCALE GENOMIC DNA]</scope>
    <source>
        <strain evidence="1 2">AM-OR11-026</strain>
    </source>
</reference>
<proteinExistence type="predicted"/>
<dbReference type="Gene3D" id="3.40.50.720">
    <property type="entry name" value="NAD(P)-binding Rossmann-like Domain"/>
    <property type="match status" value="1"/>
</dbReference>
<feature type="non-terminal residue" evidence="1">
    <location>
        <position position="1"/>
    </location>
</feature>
<dbReference type="AlphaFoldDB" id="A0A1B7N3S1"/>
<evidence type="ECO:0000313" key="2">
    <source>
        <dbReference type="Proteomes" id="UP000092154"/>
    </source>
</evidence>
<accession>A0A1B7N3S1</accession>
<dbReference type="Proteomes" id="UP000092154">
    <property type="component" value="Unassembled WGS sequence"/>
</dbReference>
<dbReference type="InParanoid" id="A0A1B7N3S1"/>